<sequence length="93" mass="10760">MEECMSIKQMVSMALVVWNLLVFITYGMDKGKARKNAYRISEKTLLLMSYFGGGLGAWAGGTHFRHKTQKKYFQLAWAIGVLIDAVIMYWMWK</sequence>
<accession>D5AJA2</accession>
<dbReference type="PATRIC" id="fig|423211.3.peg.1440"/>
<name>D5AJA2_STRGZ</name>
<evidence type="ECO:0008006" key="4">
    <source>
        <dbReference type="Google" id="ProtNLM"/>
    </source>
</evidence>
<protein>
    <recommendedName>
        <fullName evidence="4">DUF1294 domain-containing protein</fullName>
    </recommendedName>
</protein>
<proteinExistence type="predicted"/>
<dbReference type="InterPro" id="IPR010718">
    <property type="entry name" value="DUF1294"/>
</dbReference>
<evidence type="ECO:0000313" key="2">
    <source>
        <dbReference type="EMBL" id="ADE31917.1"/>
    </source>
</evidence>
<dbReference type="Proteomes" id="UP000002359">
    <property type="component" value="Chromosome"/>
</dbReference>
<keyword evidence="1" id="KW-0472">Membrane</keyword>
<keyword evidence="1" id="KW-0812">Transmembrane</keyword>
<dbReference type="Pfam" id="PF06961">
    <property type="entry name" value="DUF1294"/>
    <property type="match status" value="1"/>
</dbReference>
<organism evidence="2 3">
    <name type="scientific">Streptococcus suis (strain GZ1)</name>
    <dbReference type="NCBI Taxonomy" id="423211"/>
    <lineage>
        <taxon>Bacteria</taxon>
        <taxon>Bacillati</taxon>
        <taxon>Bacillota</taxon>
        <taxon>Bacilli</taxon>
        <taxon>Lactobacillales</taxon>
        <taxon>Streptococcaceae</taxon>
        <taxon>Streptococcus</taxon>
    </lineage>
</organism>
<feature type="transmembrane region" description="Helical" evidence="1">
    <location>
        <begin position="6"/>
        <end position="28"/>
    </location>
</feature>
<feature type="transmembrane region" description="Helical" evidence="1">
    <location>
        <begin position="72"/>
        <end position="92"/>
    </location>
</feature>
<reference evidence="2 3" key="1">
    <citation type="journal article" date="2009" name="J. Infect. Dis.">
        <title>Clinical, experimental, and genomic differences between intermediately pathogenic, highly pathogenic, and epidemic Streptococcus suis.</title>
        <authorList>
            <person name="Ye C."/>
            <person name="Zheng H."/>
            <person name="Zhang J."/>
            <person name="Jing H."/>
            <person name="Wang L."/>
            <person name="Xiong Y."/>
            <person name="Wang W."/>
            <person name="Zhou Z."/>
            <person name="Sun Q."/>
            <person name="Luo X."/>
            <person name="Du H."/>
            <person name="Gottschalk M."/>
            <person name="Xu J."/>
        </authorList>
    </citation>
    <scope>NUCLEOTIDE SEQUENCE [LARGE SCALE GENOMIC DNA]</scope>
    <source>
        <strain evidence="2 3">GZ1</strain>
    </source>
</reference>
<dbReference type="HOGENOM" id="CLU_091970_3_2_9"/>
<evidence type="ECO:0000313" key="3">
    <source>
        <dbReference type="Proteomes" id="UP000002359"/>
    </source>
</evidence>
<gene>
    <name evidence="2" type="ordered locus">SSGZ1_1461</name>
</gene>
<dbReference type="AlphaFoldDB" id="D5AJA2"/>
<dbReference type="EMBL" id="CP000837">
    <property type="protein sequence ID" value="ADE31917.1"/>
    <property type="molecule type" value="Genomic_DNA"/>
</dbReference>
<evidence type="ECO:0000256" key="1">
    <source>
        <dbReference type="SAM" id="Phobius"/>
    </source>
</evidence>
<keyword evidence="1" id="KW-1133">Transmembrane helix</keyword>
<dbReference type="KEGG" id="ssw:SSGZ1_1461"/>